<keyword evidence="2" id="KW-0812">Transmembrane</keyword>
<dbReference type="Proteomes" id="UP001610335">
    <property type="component" value="Unassembled WGS sequence"/>
</dbReference>
<name>A0ABR4J830_9EURO</name>
<protein>
    <submittedName>
        <fullName evidence="3">Uncharacterized protein</fullName>
    </submittedName>
</protein>
<gene>
    <name evidence="3" type="ORF">BDW59DRAFT_5047</name>
</gene>
<feature type="transmembrane region" description="Helical" evidence="2">
    <location>
        <begin position="23"/>
        <end position="46"/>
    </location>
</feature>
<evidence type="ECO:0000256" key="2">
    <source>
        <dbReference type="SAM" id="Phobius"/>
    </source>
</evidence>
<feature type="region of interest" description="Disordered" evidence="1">
    <location>
        <begin position="1"/>
        <end position="20"/>
    </location>
</feature>
<reference evidence="3 4" key="1">
    <citation type="submission" date="2024-07" db="EMBL/GenBank/DDBJ databases">
        <title>Section-level genome sequencing and comparative genomics of Aspergillus sections Usti and Cavernicolus.</title>
        <authorList>
            <consortium name="Lawrence Berkeley National Laboratory"/>
            <person name="Nybo J.L."/>
            <person name="Vesth T.C."/>
            <person name="Theobald S."/>
            <person name="Frisvad J.C."/>
            <person name="Larsen T.O."/>
            <person name="Kjaerboelling I."/>
            <person name="Rothschild-Mancinelli K."/>
            <person name="Lyhne E.K."/>
            <person name="Kogle M.E."/>
            <person name="Barry K."/>
            <person name="Clum A."/>
            <person name="Na H."/>
            <person name="Ledsgaard L."/>
            <person name="Lin J."/>
            <person name="Lipzen A."/>
            <person name="Kuo A."/>
            <person name="Riley R."/>
            <person name="Mondo S."/>
            <person name="LaButti K."/>
            <person name="Haridas S."/>
            <person name="Pangalinan J."/>
            <person name="Salamov A.A."/>
            <person name="Simmons B.A."/>
            <person name="Magnuson J.K."/>
            <person name="Chen J."/>
            <person name="Drula E."/>
            <person name="Henrissat B."/>
            <person name="Wiebenga A."/>
            <person name="Lubbers R.J."/>
            <person name="Gomes A.C."/>
            <person name="Makela M.R."/>
            <person name="Stajich J."/>
            <person name="Grigoriev I.V."/>
            <person name="Mortensen U.H."/>
            <person name="De vries R.P."/>
            <person name="Baker S.E."/>
            <person name="Andersen M.R."/>
        </authorList>
    </citation>
    <scope>NUCLEOTIDE SEQUENCE [LARGE SCALE GENOMIC DNA]</scope>
    <source>
        <strain evidence="3 4">CBS 600.67</strain>
    </source>
</reference>
<keyword evidence="2" id="KW-1133">Transmembrane helix</keyword>
<proteinExistence type="predicted"/>
<evidence type="ECO:0000256" key="1">
    <source>
        <dbReference type="SAM" id="MobiDB-lite"/>
    </source>
</evidence>
<feature type="compositionally biased region" description="Basic and acidic residues" evidence="1">
    <location>
        <begin position="1"/>
        <end position="11"/>
    </location>
</feature>
<organism evidence="3 4">
    <name type="scientific">Aspergillus cavernicola</name>
    <dbReference type="NCBI Taxonomy" id="176166"/>
    <lineage>
        <taxon>Eukaryota</taxon>
        <taxon>Fungi</taxon>
        <taxon>Dikarya</taxon>
        <taxon>Ascomycota</taxon>
        <taxon>Pezizomycotina</taxon>
        <taxon>Eurotiomycetes</taxon>
        <taxon>Eurotiomycetidae</taxon>
        <taxon>Eurotiales</taxon>
        <taxon>Aspergillaceae</taxon>
        <taxon>Aspergillus</taxon>
        <taxon>Aspergillus subgen. Nidulantes</taxon>
    </lineage>
</organism>
<evidence type="ECO:0000313" key="4">
    <source>
        <dbReference type="Proteomes" id="UP001610335"/>
    </source>
</evidence>
<comment type="caution">
    <text evidence="3">The sequence shown here is derived from an EMBL/GenBank/DDBJ whole genome shotgun (WGS) entry which is preliminary data.</text>
</comment>
<keyword evidence="4" id="KW-1185">Reference proteome</keyword>
<accession>A0ABR4J830</accession>
<sequence>MKYNESLDKSAHPNPLIRSRGEGWRPCVALTGLITCIAGSIFHCAVRSTRRLAVRSVQCGLGCASRGLPANTVDFVLSSIGRQAICLGKGRL</sequence>
<evidence type="ECO:0000313" key="3">
    <source>
        <dbReference type="EMBL" id="KAL2835198.1"/>
    </source>
</evidence>
<dbReference type="EMBL" id="JBFXLS010000001">
    <property type="protein sequence ID" value="KAL2835198.1"/>
    <property type="molecule type" value="Genomic_DNA"/>
</dbReference>
<keyword evidence="2" id="KW-0472">Membrane</keyword>